<sequence>MIKLLDATRRQFAPRARTVPPYAILSHRWGIASDEINFQQISLADHGDFKHRPGYQKIMGLCSVALRLGLKHVWADTCCIDKTDYSVQSAALNSMFEWYRNAHVCCVYLEDVDAQDDAGQVEQFRHSAWFTRGWTLQELIAPLQVVFFDKNWNEIGTKSSLSGVITEITNIPEEVILMNQAKEMSIAQRMSWAAGRQTSRVEDRAYSIMGLLGVGIPMLYGEGEKAFERLQIEIMKTSDDQSLFAWSRVGDARSCGLLATSPDDFRNSHDIRQVIDTDPNPVPYGMTNKGLRINMHLDPQPPAPGNVCWATLRCKRGNDVPLLRIQLKRFDDDPIRYTRVHLDQLVPGNNVDQPVTEVYIEGSDTTRFQIFDWMRRDPPYVFVVRHRPEPDLVNMPGFEVNPNLAYEDFPGACSAKWDREEGDGDFLLTSPESGHSGVLVFGDAQGERRLGICIGAHNWNAWCAIVENPPVNFQGFWANKGLSDERWKNRDRQRFRIGDGNVSVALTRGLRGAQKVWYVDIGFTPDVHYSLSELGPGCCFPEQ</sequence>
<protein>
    <submittedName>
        <fullName evidence="1">Uncharacterized protein</fullName>
    </submittedName>
</protein>
<dbReference type="EMBL" id="JANRMS010000007">
    <property type="protein sequence ID" value="KAJ3550107.1"/>
    <property type="molecule type" value="Genomic_DNA"/>
</dbReference>
<accession>A0ACC1T0C1</accession>
<reference evidence="1" key="1">
    <citation type="submission" date="2022-08" db="EMBL/GenBank/DDBJ databases">
        <title>Genome Sequence of Fusarium decemcellulare.</title>
        <authorList>
            <person name="Buettner E."/>
        </authorList>
    </citation>
    <scope>NUCLEOTIDE SEQUENCE</scope>
    <source>
        <strain evidence="1">Babe19</strain>
    </source>
</reference>
<name>A0ACC1T0C1_9HYPO</name>
<comment type="caution">
    <text evidence="1">The sequence shown here is derived from an EMBL/GenBank/DDBJ whole genome shotgun (WGS) entry which is preliminary data.</text>
</comment>
<proteinExistence type="predicted"/>
<organism evidence="1 2">
    <name type="scientific">Fusarium decemcellulare</name>
    <dbReference type="NCBI Taxonomy" id="57161"/>
    <lineage>
        <taxon>Eukaryota</taxon>
        <taxon>Fungi</taxon>
        <taxon>Dikarya</taxon>
        <taxon>Ascomycota</taxon>
        <taxon>Pezizomycotina</taxon>
        <taxon>Sordariomycetes</taxon>
        <taxon>Hypocreomycetidae</taxon>
        <taxon>Hypocreales</taxon>
        <taxon>Nectriaceae</taxon>
        <taxon>Fusarium</taxon>
        <taxon>Fusarium decemcellulare species complex</taxon>
    </lineage>
</organism>
<dbReference type="Proteomes" id="UP001148629">
    <property type="component" value="Unassembled WGS sequence"/>
</dbReference>
<keyword evidence="2" id="KW-1185">Reference proteome</keyword>
<evidence type="ECO:0000313" key="2">
    <source>
        <dbReference type="Proteomes" id="UP001148629"/>
    </source>
</evidence>
<gene>
    <name evidence="1" type="ORF">NM208_g149</name>
</gene>
<evidence type="ECO:0000313" key="1">
    <source>
        <dbReference type="EMBL" id="KAJ3550107.1"/>
    </source>
</evidence>